<dbReference type="PANTHER" id="PTHR24260">
    <property type="match status" value="1"/>
</dbReference>
<dbReference type="SUPFAM" id="SSF50494">
    <property type="entry name" value="Trypsin-like serine proteases"/>
    <property type="match status" value="2"/>
</dbReference>
<dbReference type="SMART" id="SM00020">
    <property type="entry name" value="Tryp_SPc"/>
    <property type="match status" value="2"/>
</dbReference>
<dbReference type="PROSITE" id="PS50240">
    <property type="entry name" value="TRYPSIN_DOM"/>
    <property type="match status" value="2"/>
</dbReference>
<keyword evidence="1" id="KW-0812">Transmembrane</keyword>
<dbReference type="InterPro" id="IPR051333">
    <property type="entry name" value="CLIP_Serine_Protease"/>
</dbReference>
<feature type="transmembrane region" description="Helical" evidence="1">
    <location>
        <begin position="12"/>
        <end position="35"/>
    </location>
</feature>
<feature type="non-terminal residue" evidence="3">
    <location>
        <position position="1"/>
    </location>
</feature>
<evidence type="ECO:0000259" key="2">
    <source>
        <dbReference type="PROSITE" id="PS50240"/>
    </source>
</evidence>
<dbReference type="InterPro" id="IPR001254">
    <property type="entry name" value="Trypsin_dom"/>
</dbReference>
<gene>
    <name evidence="3" type="ORF">g.29089</name>
</gene>
<feature type="domain" description="Peptidase S1" evidence="2">
    <location>
        <begin position="944"/>
        <end position="1221"/>
    </location>
</feature>
<feature type="domain" description="Peptidase S1" evidence="2">
    <location>
        <begin position="362"/>
        <end position="623"/>
    </location>
</feature>
<dbReference type="GO" id="GO:0004252">
    <property type="term" value="F:serine-type endopeptidase activity"/>
    <property type="evidence" value="ECO:0007669"/>
    <property type="project" value="InterPro"/>
</dbReference>
<reference evidence="3" key="1">
    <citation type="submission" date="2015-11" db="EMBL/GenBank/DDBJ databases">
        <title>De novo transcriptome assembly of four potential Pierce s Disease insect vectors from Arizona vineyards.</title>
        <authorList>
            <person name="Tassone E.E."/>
        </authorList>
    </citation>
    <scope>NUCLEOTIDE SEQUENCE</scope>
</reference>
<keyword evidence="1" id="KW-0472">Membrane</keyword>
<dbReference type="Gene3D" id="2.40.10.10">
    <property type="entry name" value="Trypsin-like serine proteases"/>
    <property type="match status" value="2"/>
</dbReference>
<accession>A0A1B6LJ53</accession>
<dbReference type="PANTHER" id="PTHR24260:SF147">
    <property type="entry name" value="EG:BACR7A4.3 PROTEIN-RELATED"/>
    <property type="match status" value="1"/>
</dbReference>
<keyword evidence="1" id="KW-1133">Transmembrane helix</keyword>
<proteinExistence type="predicted"/>
<dbReference type="GO" id="GO:0006508">
    <property type="term" value="P:proteolysis"/>
    <property type="evidence" value="ECO:0007669"/>
    <property type="project" value="InterPro"/>
</dbReference>
<dbReference type="InterPro" id="IPR043504">
    <property type="entry name" value="Peptidase_S1_PA_chymotrypsin"/>
</dbReference>
<sequence length="1254" mass="143921">SWVLPVLSSDMLTIDVLCYVFSFSIFIISANGGLYDDFDYFDTRIDLIDDINDQEDEFGKGKFTEMQDLSEGGWEMFPSHNADLKLVYDEVCDIEKLPGVGNYDESQKTYLPSVCVPPSDCWTSKGIETHVNAPCHTGTMCCRVDRVKSYQTSDLHFEPYREVPHNLNYIDGLSIFGQYQPSKPADNLKAWYVKNINTTLMDMFPVCGVRRVNPEIRNRPTFNLLFCVRDDLCMPTPIGATGSTKFDGKVPNRTRTAMNKFCENVPLEKYYPSKSKKRVCCESDRIKQIVLKDKATGKEVHAFTSVPHVPLYLKFAPGFRASYMCEAYARMMCEGNIDKCQYSCPLDYMYTRENKFYYKEWLLGEQKYGEIPHQALVGAYNNHLYLMFHCSGTLLSRRWVLTALRCTYNNGLDANLIMLGTDNMMDPTELNRNEIIYLVTDIKSYPFFNGTSLPMDHSTLYDYSLLKTHKEVEFTKFIRPACLYHTYPPISWEQLFVTGFGGHSFVRRVGIPQLYAFEPQDGEALRGVCYASQEYDKEIDPYYSRFGVHEAHIICGRADYRENITICNHDEGGPLQFRLALPYCMYQVVAVLSSKRRKCGLTDYYDAFQKVNFVLQEIEDILWRVPFLEDFRTPIINPKNFKNDMLWYDHCDPSICPDMPIIKQHVYEEPDKAYTRNFDIDTLNELNKGILPPVFNEMSAIFANETICDVERHNKTKTPKEQKVLQKYVPALCVQADQCTNQIGGKFSVRTCRKRQQVCCSVADQPRFTNPLGPSLHLLSHDELLNYKVGDAIFSGVAQQPLADSEYNVYKEKKNREAIEKEFVCGIKRDVSKPTRIVYLPFFCTKPSNCRKNTDPNAKTKRRAKKLWSDLCDKGGEVVKALEGKTECCHPLNFVSSEFSKKDPWEFTELPWYFRYAPGLRSAQKCQEYRRYVCRDDENRCQHYRGADFALDQEIPHMAQIGFVVPHMLFFYCGGAILSPRFIISSARCGFRRGIVANVVLVGDYNQTNLIDYPGWEKVYPLREVLPYPFKRKGPSTPRGVLDNDIINVFSKMNTSEPFVDIALFRTIEDIVFSPRIRPICLYFLPVDYTVRAVFTGFGFGQTSKKTELMKTDIVDITRSSKARRWEDCGNPALYDKNRYPYYAQVGVTAPYLFCGINAGHNQGPCKYDDGGPLQVELEYPFCSSQLLGVLSAGRNLCDDKSPLVFVNITKFLTEIEDVVWPLIVDLVYKEALACLSTSVDATNGDPYITTIDS</sequence>
<dbReference type="Pfam" id="PF00089">
    <property type="entry name" value="Trypsin"/>
    <property type="match status" value="2"/>
</dbReference>
<dbReference type="InterPro" id="IPR009003">
    <property type="entry name" value="Peptidase_S1_PA"/>
</dbReference>
<dbReference type="EMBL" id="GEBQ01016251">
    <property type="protein sequence ID" value="JAT23726.1"/>
    <property type="molecule type" value="Transcribed_RNA"/>
</dbReference>
<organism evidence="3">
    <name type="scientific">Graphocephala atropunctata</name>
    <dbReference type="NCBI Taxonomy" id="36148"/>
    <lineage>
        <taxon>Eukaryota</taxon>
        <taxon>Metazoa</taxon>
        <taxon>Ecdysozoa</taxon>
        <taxon>Arthropoda</taxon>
        <taxon>Hexapoda</taxon>
        <taxon>Insecta</taxon>
        <taxon>Pterygota</taxon>
        <taxon>Neoptera</taxon>
        <taxon>Paraneoptera</taxon>
        <taxon>Hemiptera</taxon>
        <taxon>Auchenorrhyncha</taxon>
        <taxon>Membracoidea</taxon>
        <taxon>Cicadellidae</taxon>
        <taxon>Cicadellinae</taxon>
        <taxon>Cicadellini</taxon>
        <taxon>Graphocephala</taxon>
    </lineage>
</organism>
<dbReference type="AlphaFoldDB" id="A0A1B6LJ53"/>
<evidence type="ECO:0000313" key="3">
    <source>
        <dbReference type="EMBL" id="JAT23726.1"/>
    </source>
</evidence>
<evidence type="ECO:0000256" key="1">
    <source>
        <dbReference type="SAM" id="Phobius"/>
    </source>
</evidence>
<name>A0A1B6LJ53_9HEMI</name>
<protein>
    <recommendedName>
        <fullName evidence="2">Peptidase S1 domain-containing protein</fullName>
    </recommendedName>
</protein>